<accession>A0ACC1UF60</accession>
<dbReference type="EMBL" id="MU794946">
    <property type="protein sequence ID" value="KAJ3815702.1"/>
    <property type="molecule type" value="Genomic_DNA"/>
</dbReference>
<reference evidence="1" key="1">
    <citation type="submission" date="2022-09" db="EMBL/GenBank/DDBJ databases">
        <title>A Global Phylogenomic Analysis of the Shiitake Genus Lentinula.</title>
        <authorList>
            <consortium name="DOE Joint Genome Institute"/>
            <person name="Sierra-Patev S."/>
            <person name="Min B."/>
            <person name="Naranjo-Ortiz M."/>
            <person name="Looney B."/>
            <person name="Konkel Z."/>
            <person name="Slot J.C."/>
            <person name="Sakamoto Y."/>
            <person name="Steenwyk J.L."/>
            <person name="Rokas A."/>
            <person name="Carro J."/>
            <person name="Camarero S."/>
            <person name="Ferreira P."/>
            <person name="Molpeceres G."/>
            <person name="Ruiz-Duenas F.J."/>
            <person name="Serrano A."/>
            <person name="Henrissat B."/>
            <person name="Drula E."/>
            <person name="Hughes K.W."/>
            <person name="Mata J.L."/>
            <person name="Ishikawa N.K."/>
            <person name="Vargas-Isla R."/>
            <person name="Ushijima S."/>
            <person name="Smith C.A."/>
            <person name="Ahrendt S."/>
            <person name="Andreopoulos W."/>
            <person name="He G."/>
            <person name="Labutti K."/>
            <person name="Lipzen A."/>
            <person name="Ng V."/>
            <person name="Riley R."/>
            <person name="Sandor L."/>
            <person name="Barry K."/>
            <person name="Martinez A.T."/>
            <person name="Xiao Y."/>
            <person name="Gibbons J.G."/>
            <person name="Terashima K."/>
            <person name="Grigoriev I.V."/>
            <person name="Hibbett D.S."/>
        </authorList>
    </citation>
    <scope>NUCLEOTIDE SEQUENCE</scope>
    <source>
        <strain evidence="1">TMI1499</strain>
    </source>
</reference>
<sequence length="588" mass="65730">MATFPRTDVQNMTAATTIISNAQAKGAIIRIADTRIKERWLKILTSALHEAGILQSTANALVDLPQGYQLIQLQRRRNNSARKGGNWYIALIGKKKIVVKLKDPSSNIFCLIGSPYASGISGFRSPSEFIPHAIWLFLNSDLDHSVCTHLTRSKKHLAISSSHVSSDSSPNQVSRSSNTIHAYFKKGEIVWVALNPKITELSSNIYIRLWPASIFEICASTVEGMAIHKIKPFGPGLQSQACFVQENHILPFKSYMPPMDLIDTLKSALDLHQAPPTSYEPLIVNFEKNDLVFSQNPSFVIAALPYIGALFAVFEEGTSYEVPQQPSLIFPHLNVNDSARAKISFMSQQNLECSNFTETLRWGAEYIQIGDLVRLGSARKDLVTSHQFVCPPSGPGIYFSRLFTHSSEFAGASSRGLFLKIMAWRFVHYPQPNTLSAVGVLYEVADKDAAVIHGQELEGMPKAYHGYKFCPIMKPGYFAVVPLDDIRGRYYPASQMISTFYGLDREYIGSATIQLHLQSLAGLWPDDSQDFEIRKHHRCSEGPGASTSTADKEQLRSFLDKLSEIIRRRDGNFEKYFPHVMIKMEESA</sequence>
<evidence type="ECO:0000313" key="1">
    <source>
        <dbReference type="EMBL" id="KAJ3815702.1"/>
    </source>
</evidence>
<protein>
    <submittedName>
        <fullName evidence="1">Uncharacterized protein</fullName>
    </submittedName>
</protein>
<gene>
    <name evidence="1" type="ORF">F5876DRAFT_71716</name>
</gene>
<organism evidence="1 2">
    <name type="scientific">Lentinula aff. lateritia</name>
    <dbReference type="NCBI Taxonomy" id="2804960"/>
    <lineage>
        <taxon>Eukaryota</taxon>
        <taxon>Fungi</taxon>
        <taxon>Dikarya</taxon>
        <taxon>Basidiomycota</taxon>
        <taxon>Agaricomycotina</taxon>
        <taxon>Agaricomycetes</taxon>
        <taxon>Agaricomycetidae</taxon>
        <taxon>Agaricales</taxon>
        <taxon>Marasmiineae</taxon>
        <taxon>Omphalotaceae</taxon>
        <taxon>Lentinula</taxon>
    </lineage>
</organism>
<dbReference type="Proteomes" id="UP001163835">
    <property type="component" value="Unassembled WGS sequence"/>
</dbReference>
<name>A0ACC1UF60_9AGAR</name>
<keyword evidence="2" id="KW-1185">Reference proteome</keyword>
<proteinExistence type="predicted"/>
<evidence type="ECO:0000313" key="2">
    <source>
        <dbReference type="Proteomes" id="UP001163835"/>
    </source>
</evidence>
<comment type="caution">
    <text evidence="1">The sequence shown here is derived from an EMBL/GenBank/DDBJ whole genome shotgun (WGS) entry which is preliminary data.</text>
</comment>